<dbReference type="Proteomes" id="UP000179157">
    <property type="component" value="Unassembled WGS sequence"/>
</dbReference>
<comment type="caution">
    <text evidence="2">The sequence shown here is derived from an EMBL/GenBank/DDBJ whole genome shotgun (WGS) entry which is preliminary data.</text>
</comment>
<keyword evidence="1" id="KW-0472">Membrane</keyword>
<reference evidence="2 3" key="1">
    <citation type="journal article" date="2016" name="Nat. Commun.">
        <title>Thousands of microbial genomes shed light on interconnected biogeochemical processes in an aquifer system.</title>
        <authorList>
            <person name="Anantharaman K."/>
            <person name="Brown C.T."/>
            <person name="Hug L.A."/>
            <person name="Sharon I."/>
            <person name="Castelle C.J."/>
            <person name="Probst A.J."/>
            <person name="Thomas B.C."/>
            <person name="Singh A."/>
            <person name="Wilkins M.J."/>
            <person name="Karaoz U."/>
            <person name="Brodie E.L."/>
            <person name="Williams K.H."/>
            <person name="Hubbard S.S."/>
            <person name="Banfield J.F."/>
        </authorList>
    </citation>
    <scope>NUCLEOTIDE SEQUENCE [LARGE SCALE GENOMIC DNA]</scope>
    <source>
        <strain evidence="3">RBG_16_55_9</strain>
    </source>
</reference>
<dbReference type="AlphaFoldDB" id="A0A1F5USP7"/>
<feature type="transmembrane region" description="Helical" evidence="1">
    <location>
        <begin position="12"/>
        <end position="36"/>
    </location>
</feature>
<gene>
    <name evidence="2" type="ORF">A2Z21_09390</name>
</gene>
<dbReference type="EMBL" id="MFGX01000087">
    <property type="protein sequence ID" value="OGF54183.1"/>
    <property type="molecule type" value="Genomic_DNA"/>
</dbReference>
<organism evidence="2 3">
    <name type="scientific">Fraserbacteria sp. (strain RBG_16_55_9)</name>
    <dbReference type="NCBI Taxonomy" id="1817864"/>
    <lineage>
        <taxon>Bacteria</taxon>
        <taxon>Candidatus Fraseribacteriota</taxon>
    </lineage>
</organism>
<evidence type="ECO:0000313" key="3">
    <source>
        <dbReference type="Proteomes" id="UP000179157"/>
    </source>
</evidence>
<protein>
    <submittedName>
        <fullName evidence="2">Uncharacterized protein</fullName>
    </submittedName>
</protein>
<evidence type="ECO:0000313" key="2">
    <source>
        <dbReference type="EMBL" id="OGF54183.1"/>
    </source>
</evidence>
<name>A0A1F5USP7_FRAXR</name>
<keyword evidence="1" id="KW-0812">Transmembrane</keyword>
<feature type="transmembrane region" description="Helical" evidence="1">
    <location>
        <begin position="48"/>
        <end position="69"/>
    </location>
</feature>
<feature type="transmembrane region" description="Helical" evidence="1">
    <location>
        <begin position="192"/>
        <end position="209"/>
    </location>
</feature>
<accession>A0A1F5USP7</accession>
<proteinExistence type="predicted"/>
<feature type="transmembrane region" description="Helical" evidence="1">
    <location>
        <begin position="157"/>
        <end position="180"/>
    </location>
</feature>
<feature type="transmembrane region" description="Helical" evidence="1">
    <location>
        <begin position="81"/>
        <end position="102"/>
    </location>
</feature>
<evidence type="ECO:0000256" key="1">
    <source>
        <dbReference type="SAM" id="Phobius"/>
    </source>
</evidence>
<sequence length="210" mass="22938">MNEWMIRWAFSAPFVTVGTQLCAWITLLALISYGIAFLNVNVRGPWGWGVAISAGVLTVLAAFSAQSIASGPLTPDHLPQAMKYSAMGVLLITVFAVLELFFRKRPYSLEPWSMLIWDFSLGVAYSLGFLSCGPYFATLSASASVGGWQGTSQLLAYAMGLLILTGILMLLIALLHRYILMRVLSEGALYRVRLFSLLGLFFAGILGLWA</sequence>
<keyword evidence="1" id="KW-1133">Transmembrane helix</keyword>
<feature type="transmembrane region" description="Helical" evidence="1">
    <location>
        <begin position="114"/>
        <end position="137"/>
    </location>
</feature>